<dbReference type="Pfam" id="PF00782">
    <property type="entry name" value="DSPc"/>
    <property type="match status" value="1"/>
</dbReference>
<dbReference type="PANTHER" id="PTHR46659:SF1">
    <property type="entry name" value="SERINE_THREONINE_TYROSINE-INTERACTING-LIKE PROTEIN 1"/>
    <property type="match status" value="1"/>
</dbReference>
<organism evidence="2 3">
    <name type="scientific">Calicophoron daubneyi</name>
    <name type="common">Rumen fluke</name>
    <name type="synonym">Paramphistomum daubneyi</name>
    <dbReference type="NCBI Taxonomy" id="300641"/>
    <lineage>
        <taxon>Eukaryota</taxon>
        <taxon>Metazoa</taxon>
        <taxon>Spiralia</taxon>
        <taxon>Lophotrochozoa</taxon>
        <taxon>Platyhelminthes</taxon>
        <taxon>Trematoda</taxon>
        <taxon>Digenea</taxon>
        <taxon>Plagiorchiida</taxon>
        <taxon>Pronocephalata</taxon>
        <taxon>Paramphistomoidea</taxon>
        <taxon>Paramphistomidae</taxon>
        <taxon>Calicophoron</taxon>
    </lineage>
</organism>
<dbReference type="InterPro" id="IPR001763">
    <property type="entry name" value="Rhodanese-like_dom"/>
</dbReference>
<dbReference type="InterPro" id="IPR020422">
    <property type="entry name" value="TYR_PHOSPHATASE_DUAL_dom"/>
</dbReference>
<evidence type="ECO:0000313" key="2">
    <source>
        <dbReference type="EMBL" id="CAL5135786.1"/>
    </source>
</evidence>
<reference evidence="2" key="1">
    <citation type="submission" date="2024-06" db="EMBL/GenBank/DDBJ databases">
        <authorList>
            <person name="Liu X."/>
            <person name="Lenzi L."/>
            <person name="Haldenby T S."/>
            <person name="Uol C."/>
        </authorList>
    </citation>
    <scope>NUCLEOTIDE SEQUENCE</scope>
</reference>
<dbReference type="GO" id="GO:0019903">
    <property type="term" value="F:protein phosphatase binding"/>
    <property type="evidence" value="ECO:0007669"/>
    <property type="project" value="TreeGrafter"/>
</dbReference>
<dbReference type="InterPro" id="IPR036873">
    <property type="entry name" value="Rhodanese-like_dom_sf"/>
</dbReference>
<comment type="caution">
    <text evidence="2">The sequence shown here is derived from an EMBL/GenBank/DDBJ whole genome shotgun (WGS) entry which is preliminary data.</text>
</comment>
<dbReference type="InterPro" id="IPR053272">
    <property type="entry name" value="STY_interacting-like"/>
</dbReference>
<evidence type="ECO:0000259" key="1">
    <source>
        <dbReference type="PROSITE" id="PS50206"/>
    </source>
</evidence>
<dbReference type="GO" id="GO:0004864">
    <property type="term" value="F:protein phosphatase inhibitor activity"/>
    <property type="evidence" value="ECO:0007669"/>
    <property type="project" value="TreeGrafter"/>
</dbReference>
<dbReference type="AlphaFoldDB" id="A0AAV2TFY5"/>
<dbReference type="GO" id="GO:0005739">
    <property type="term" value="C:mitochondrion"/>
    <property type="evidence" value="ECO:0007669"/>
    <property type="project" value="TreeGrafter"/>
</dbReference>
<protein>
    <recommendedName>
        <fullName evidence="1">Rhodanese domain-containing protein</fullName>
    </recommendedName>
</protein>
<dbReference type="SUPFAM" id="SSF52821">
    <property type="entry name" value="Rhodanese/Cell cycle control phosphatase"/>
    <property type="match status" value="1"/>
</dbReference>
<gene>
    <name evidence="2" type="ORF">CDAUBV1_LOCUS9898</name>
</gene>
<dbReference type="EMBL" id="CAXLJL010000268">
    <property type="protein sequence ID" value="CAL5135786.1"/>
    <property type="molecule type" value="Genomic_DNA"/>
</dbReference>
<dbReference type="Pfam" id="PF00581">
    <property type="entry name" value="Rhodanese"/>
    <property type="match status" value="1"/>
</dbReference>
<dbReference type="SMART" id="SM00450">
    <property type="entry name" value="RHOD"/>
    <property type="match status" value="1"/>
</dbReference>
<dbReference type="GO" id="GO:0001691">
    <property type="term" value="F:pseudophosphatase activity"/>
    <property type="evidence" value="ECO:0007669"/>
    <property type="project" value="TreeGrafter"/>
</dbReference>
<dbReference type="Gene3D" id="3.40.250.10">
    <property type="entry name" value="Rhodanese-like domain"/>
    <property type="match status" value="1"/>
</dbReference>
<sequence>MVNFEFIKPSQLYNTINQFLHYAFVNNPCYTILFDARIKEEYDEAHIVLARRLKRDDYGDFVLPYGSELECKWNIVVYDGNTETLKDKGDAVRAAKLLFNNGSRRSVKILEGGYELFSRLYPFLRSQKIMYLPKELENFMCYPLEIIPNFLYIGSRVQAIDRKMHRELNITAHVNCDVKEDPVYSDPQCAHYCRLSVNRYKFCDNGHSLVQWSETESPDLSIFMHEASDFIQQRRFEARRVLIISTHTISRSVTIAIAYLIKYEAMTLKDAWKHLRNVCIPMRPSWKLMMQLAQFEANCRGLDTTKPLTEEEFYGKRLRGPLEPGSSTFALV</sequence>
<name>A0AAV2TFY5_CALDB</name>
<accession>A0AAV2TFY5</accession>
<dbReference type="PANTHER" id="PTHR46659">
    <property type="entry name" value="SERINE/THREONINE/TYROSINE-INTERACTING-LIKE PROTEIN 1"/>
    <property type="match status" value="1"/>
</dbReference>
<dbReference type="PROSITE" id="PS50206">
    <property type="entry name" value="RHODANESE_3"/>
    <property type="match status" value="1"/>
</dbReference>
<dbReference type="InterPro" id="IPR000340">
    <property type="entry name" value="Dual-sp_phosphatase_cat-dom"/>
</dbReference>
<proteinExistence type="predicted"/>
<dbReference type="GO" id="GO:0062030">
    <property type="term" value="P:negative regulation of stress granule assembly"/>
    <property type="evidence" value="ECO:0007669"/>
    <property type="project" value="TreeGrafter"/>
</dbReference>
<dbReference type="SUPFAM" id="SSF52799">
    <property type="entry name" value="(Phosphotyrosine protein) phosphatases II"/>
    <property type="match status" value="1"/>
</dbReference>
<feature type="domain" description="Rhodanese" evidence="1">
    <location>
        <begin position="31"/>
        <end position="125"/>
    </location>
</feature>
<dbReference type="GO" id="GO:2001244">
    <property type="term" value="P:positive regulation of intrinsic apoptotic signaling pathway"/>
    <property type="evidence" value="ECO:0007669"/>
    <property type="project" value="TreeGrafter"/>
</dbReference>
<dbReference type="Gene3D" id="3.90.190.10">
    <property type="entry name" value="Protein tyrosine phosphatase superfamily"/>
    <property type="match status" value="1"/>
</dbReference>
<dbReference type="Proteomes" id="UP001497525">
    <property type="component" value="Unassembled WGS sequence"/>
</dbReference>
<dbReference type="SMART" id="SM00195">
    <property type="entry name" value="DSPc"/>
    <property type="match status" value="1"/>
</dbReference>
<dbReference type="InterPro" id="IPR029021">
    <property type="entry name" value="Prot-tyrosine_phosphatase-like"/>
</dbReference>
<evidence type="ECO:0000313" key="3">
    <source>
        <dbReference type="Proteomes" id="UP001497525"/>
    </source>
</evidence>